<evidence type="ECO:0000256" key="3">
    <source>
        <dbReference type="ARBA" id="ARBA00023134"/>
    </source>
</evidence>
<proteinExistence type="inferred from homology"/>
<comment type="similarity">
    <text evidence="1">Belongs to the small GTPase superfamily. Rab family.</text>
</comment>
<dbReference type="GO" id="GO:0005525">
    <property type="term" value="F:GTP binding"/>
    <property type="evidence" value="ECO:0007669"/>
    <property type="project" value="UniProtKB-KW"/>
</dbReference>
<evidence type="ECO:0000313" key="5">
    <source>
        <dbReference type="EMBL" id="CAL1295190.1"/>
    </source>
</evidence>
<keyword evidence="4" id="KW-0449">Lipoprotein</keyword>
<keyword evidence="3" id="KW-0342">GTP-binding</keyword>
<keyword evidence="4" id="KW-0636">Prenylation</keyword>
<dbReference type="SUPFAM" id="SSF52540">
    <property type="entry name" value="P-loop containing nucleoside triphosphate hydrolases"/>
    <property type="match status" value="1"/>
</dbReference>
<reference evidence="5 6" key="1">
    <citation type="submission" date="2024-04" db="EMBL/GenBank/DDBJ databases">
        <authorList>
            <person name="Rising A."/>
            <person name="Reimegard J."/>
            <person name="Sonavane S."/>
            <person name="Akerstrom W."/>
            <person name="Nylinder S."/>
            <person name="Hedman E."/>
            <person name="Kallberg Y."/>
        </authorList>
    </citation>
    <scope>NUCLEOTIDE SEQUENCE [LARGE SCALE GENOMIC DNA]</scope>
</reference>
<dbReference type="Pfam" id="PF00071">
    <property type="entry name" value="Ras"/>
    <property type="match status" value="1"/>
</dbReference>
<name>A0AAV2BH29_9ARAC</name>
<evidence type="ECO:0000256" key="2">
    <source>
        <dbReference type="ARBA" id="ARBA00022741"/>
    </source>
</evidence>
<dbReference type="Gene3D" id="3.40.50.300">
    <property type="entry name" value="P-loop containing nucleotide triphosphate hydrolases"/>
    <property type="match status" value="1"/>
</dbReference>
<dbReference type="AlphaFoldDB" id="A0AAV2BH29"/>
<dbReference type="InterPro" id="IPR027417">
    <property type="entry name" value="P-loop_NTPase"/>
</dbReference>
<dbReference type="GO" id="GO:0003924">
    <property type="term" value="F:GTPase activity"/>
    <property type="evidence" value="ECO:0007669"/>
    <property type="project" value="InterPro"/>
</dbReference>
<dbReference type="PANTHER" id="PTHR47980">
    <property type="entry name" value="LD44762P"/>
    <property type="match status" value="1"/>
</dbReference>
<evidence type="ECO:0000313" key="6">
    <source>
        <dbReference type="Proteomes" id="UP001497382"/>
    </source>
</evidence>
<dbReference type="InterPro" id="IPR050305">
    <property type="entry name" value="Small_GTPase_Rab"/>
</dbReference>
<keyword evidence="2" id="KW-0547">Nucleotide-binding</keyword>
<comment type="caution">
    <text evidence="5">The sequence shown here is derived from an EMBL/GenBank/DDBJ whole genome shotgun (WGS) entry which is preliminary data.</text>
</comment>
<evidence type="ECO:0000256" key="4">
    <source>
        <dbReference type="ARBA" id="ARBA00023289"/>
    </source>
</evidence>
<sequence length="258" mass="29440">MAFLDGMRILQGHANFIHNIHKNHFPEKPCLAFKTKFSKARSIISHEPRRCFESKISAIGSDIRQGTCQEPLHIFVIGPSIFGKKRLIECAANQSLKIPAQKNIYLAYKLSGFLLQGIEVEINLWHVGNIQQSLGVLQDFYQQYKTCFMLVYDVNDSTTFIDVRQWIPSLRCVLDEYVPIVLVGYEDYVDTLMSKLTPVSYLDGMKTKEDFELNTFYEFSDMTGSAVTEMIFDAAHIALESKVTTLDSELDESQEISI</sequence>
<keyword evidence="6" id="KW-1185">Reference proteome</keyword>
<dbReference type="Proteomes" id="UP001497382">
    <property type="component" value="Unassembled WGS sequence"/>
</dbReference>
<evidence type="ECO:0000256" key="1">
    <source>
        <dbReference type="ARBA" id="ARBA00006270"/>
    </source>
</evidence>
<protein>
    <submittedName>
        <fullName evidence="5">Uncharacterized protein</fullName>
    </submittedName>
</protein>
<dbReference type="EMBL" id="CAXIEN010000364">
    <property type="protein sequence ID" value="CAL1295190.1"/>
    <property type="molecule type" value="Genomic_DNA"/>
</dbReference>
<gene>
    <name evidence="5" type="ORF">LARSCL_LOCUS19142</name>
</gene>
<dbReference type="InterPro" id="IPR001806">
    <property type="entry name" value="Small_GTPase"/>
</dbReference>
<accession>A0AAV2BH29</accession>
<organism evidence="5 6">
    <name type="scientific">Larinioides sclopetarius</name>
    <dbReference type="NCBI Taxonomy" id="280406"/>
    <lineage>
        <taxon>Eukaryota</taxon>
        <taxon>Metazoa</taxon>
        <taxon>Ecdysozoa</taxon>
        <taxon>Arthropoda</taxon>
        <taxon>Chelicerata</taxon>
        <taxon>Arachnida</taxon>
        <taxon>Araneae</taxon>
        <taxon>Araneomorphae</taxon>
        <taxon>Entelegynae</taxon>
        <taxon>Araneoidea</taxon>
        <taxon>Araneidae</taxon>
        <taxon>Larinioides</taxon>
    </lineage>
</organism>